<name>A0A8H9KVU5_9SPHI</name>
<dbReference type="Gene3D" id="3.40.50.1240">
    <property type="entry name" value="Phosphoglycerate mutase-like"/>
    <property type="match status" value="1"/>
</dbReference>
<gene>
    <name evidence="1" type="primary">sixA</name>
    <name evidence="1" type="ORF">GCM10011516_00350</name>
</gene>
<protein>
    <submittedName>
        <fullName evidence="1">Phosphohistidine phosphatase SixA</fullName>
    </submittedName>
</protein>
<dbReference type="PANTHER" id="PTHR47623:SF1">
    <property type="entry name" value="OS09G0287300 PROTEIN"/>
    <property type="match status" value="1"/>
</dbReference>
<dbReference type="Proteomes" id="UP000614460">
    <property type="component" value="Unassembled WGS sequence"/>
</dbReference>
<organism evidence="1 2">
    <name type="scientific">Sphingobacterium cellulitidis</name>
    <dbReference type="NCBI Taxonomy" id="1768011"/>
    <lineage>
        <taxon>Bacteria</taxon>
        <taxon>Pseudomonadati</taxon>
        <taxon>Bacteroidota</taxon>
        <taxon>Sphingobacteriia</taxon>
        <taxon>Sphingobacteriales</taxon>
        <taxon>Sphingobacteriaceae</taxon>
        <taxon>Sphingobacterium</taxon>
    </lineage>
</organism>
<comment type="caution">
    <text evidence="1">The sequence shown here is derived from an EMBL/GenBank/DDBJ whole genome shotgun (WGS) entry which is preliminary data.</text>
</comment>
<accession>A0A8H9KVU5</accession>
<dbReference type="EMBL" id="BMKM01000001">
    <property type="protein sequence ID" value="GGE06530.1"/>
    <property type="molecule type" value="Genomic_DNA"/>
</dbReference>
<keyword evidence="2" id="KW-1185">Reference proteome</keyword>
<evidence type="ECO:0000313" key="2">
    <source>
        <dbReference type="Proteomes" id="UP000614460"/>
    </source>
</evidence>
<reference evidence="1" key="2">
    <citation type="submission" date="2020-09" db="EMBL/GenBank/DDBJ databases">
        <authorList>
            <person name="Sun Q."/>
            <person name="Zhou Y."/>
        </authorList>
    </citation>
    <scope>NUCLEOTIDE SEQUENCE</scope>
    <source>
        <strain evidence="1">CGMCC 1.15966</strain>
    </source>
</reference>
<dbReference type="SUPFAM" id="SSF53254">
    <property type="entry name" value="Phosphoglycerate mutase-like"/>
    <property type="match status" value="1"/>
</dbReference>
<evidence type="ECO:0000313" key="1">
    <source>
        <dbReference type="EMBL" id="GGE06530.1"/>
    </source>
</evidence>
<dbReference type="InterPro" id="IPR013078">
    <property type="entry name" value="His_Pase_superF_clade-1"/>
</dbReference>
<dbReference type="InterPro" id="IPR029033">
    <property type="entry name" value="His_PPase_superfam"/>
</dbReference>
<reference evidence="1" key="1">
    <citation type="journal article" date="2014" name="Int. J. Syst. Evol. Microbiol.">
        <title>Complete genome sequence of Corynebacterium casei LMG S-19264T (=DSM 44701T), isolated from a smear-ripened cheese.</title>
        <authorList>
            <consortium name="US DOE Joint Genome Institute (JGI-PGF)"/>
            <person name="Walter F."/>
            <person name="Albersmeier A."/>
            <person name="Kalinowski J."/>
            <person name="Ruckert C."/>
        </authorList>
    </citation>
    <scope>NUCLEOTIDE SEQUENCE</scope>
    <source>
        <strain evidence="1">CGMCC 1.15966</strain>
    </source>
</reference>
<dbReference type="AlphaFoldDB" id="A0A8H9KVU5"/>
<dbReference type="PANTHER" id="PTHR47623">
    <property type="entry name" value="OS09G0287300 PROTEIN"/>
    <property type="match status" value="1"/>
</dbReference>
<proteinExistence type="predicted"/>
<dbReference type="SMART" id="SM00855">
    <property type="entry name" value="PGAM"/>
    <property type="match status" value="1"/>
</dbReference>
<sequence>MYTLQANNIMNTLYLIRHAKAEEHTFTKDDFDRDLQKKGRERAHRIAEELKKTLQIDDKTLVISSTANRAIQTAEIFCEVLNYPKDAIQQTRDIYEAHFMDILKVINTVADKYDTLLVFGHNPGLSNLTNYLSHSEIELATSNASKLQLEDDLSFKMLAGGTAKLVGILK</sequence>
<dbReference type="CDD" id="cd07067">
    <property type="entry name" value="HP_PGM_like"/>
    <property type="match status" value="1"/>
</dbReference>
<dbReference type="Pfam" id="PF00300">
    <property type="entry name" value="His_Phos_1"/>
    <property type="match status" value="1"/>
</dbReference>